<gene>
    <name evidence="6" type="primary">Tmtc3</name>
    <name evidence="6" type="ORF">CDAR_515891</name>
</gene>
<feature type="transmembrane region" description="Helical" evidence="4">
    <location>
        <begin position="185"/>
        <end position="202"/>
    </location>
</feature>
<evidence type="ECO:0000256" key="2">
    <source>
        <dbReference type="ARBA" id="ARBA00022803"/>
    </source>
</evidence>
<dbReference type="EMBL" id="BPLQ01010429">
    <property type="protein sequence ID" value="GIY50704.1"/>
    <property type="molecule type" value="Genomic_DNA"/>
</dbReference>
<dbReference type="AlphaFoldDB" id="A0AAV4TX28"/>
<evidence type="ECO:0000256" key="1">
    <source>
        <dbReference type="ARBA" id="ARBA00022737"/>
    </source>
</evidence>
<dbReference type="GO" id="GO:0000030">
    <property type="term" value="F:mannosyltransferase activity"/>
    <property type="evidence" value="ECO:0007669"/>
    <property type="project" value="TreeGrafter"/>
</dbReference>
<evidence type="ECO:0000259" key="5">
    <source>
        <dbReference type="Pfam" id="PF08409"/>
    </source>
</evidence>
<dbReference type="PANTHER" id="PTHR44395">
    <property type="match status" value="1"/>
</dbReference>
<keyword evidence="4" id="KW-1133">Transmembrane helix</keyword>
<comment type="caution">
    <text evidence="6">The sequence shown here is derived from an EMBL/GenBank/DDBJ whole genome shotgun (WGS) entry which is preliminary data.</text>
</comment>
<dbReference type="PANTHER" id="PTHR44395:SF1">
    <property type="entry name" value="PROTEIN O-MANNOSYL-TRANSFERASE TMTC3"/>
    <property type="match status" value="1"/>
</dbReference>
<evidence type="ECO:0000313" key="6">
    <source>
        <dbReference type="EMBL" id="GIY50704.1"/>
    </source>
</evidence>
<feature type="transmembrane region" description="Helical" evidence="4">
    <location>
        <begin position="70"/>
        <end position="88"/>
    </location>
</feature>
<evidence type="ECO:0000256" key="3">
    <source>
        <dbReference type="ARBA" id="ARBA00023136"/>
    </source>
</evidence>
<evidence type="ECO:0000256" key="4">
    <source>
        <dbReference type="SAM" id="Phobius"/>
    </source>
</evidence>
<feature type="transmembrane region" description="Helical" evidence="4">
    <location>
        <begin position="125"/>
        <end position="142"/>
    </location>
</feature>
<dbReference type="Pfam" id="PF08409">
    <property type="entry name" value="TMTC_DUF1736"/>
    <property type="match status" value="1"/>
</dbReference>
<keyword evidence="3 4" id="KW-0472">Membrane</keyword>
<dbReference type="InterPro" id="IPR013618">
    <property type="entry name" value="TMTC_DUF1736"/>
</dbReference>
<reference evidence="6 7" key="1">
    <citation type="submission" date="2021-06" db="EMBL/GenBank/DDBJ databases">
        <title>Caerostris darwini draft genome.</title>
        <authorList>
            <person name="Kono N."/>
            <person name="Arakawa K."/>
        </authorList>
    </citation>
    <scope>NUCLEOTIDE SEQUENCE [LARGE SCALE GENOMIC DNA]</scope>
</reference>
<feature type="transmembrane region" description="Helical" evidence="4">
    <location>
        <begin position="100"/>
        <end position="118"/>
    </location>
</feature>
<sequence length="299" mass="33629">MTLHDKDIKTKINLVFLIEEQSHKSYRPVCVFTYRLNYLLHGLQPFGYHLVNVVLHALVCLLYKRTCSLFVTEGTALVASVLFVVHPLHTEAVTGVVGRAEILSSFFYLLTFLSYSSAATRRSTTGWFWFGCSLLLVALATFSKEQGITVVGLCCIYDLFILHKTRLSDLLKCSKGHLKEAGRRMGVLLSWGLFLLAVRLKVMSVQLPVFTKFDNPAAAAETPSRQLTFNYLIALNSWLLLCPTDLCCDWTMGSVPLIRSWTDPRNVATVAVYVALCAILWNAVWTDDARSRILLMVSH</sequence>
<dbReference type="Proteomes" id="UP001054837">
    <property type="component" value="Unassembled WGS sequence"/>
</dbReference>
<feature type="transmembrane region" description="Helical" evidence="4">
    <location>
        <begin position="267"/>
        <end position="285"/>
    </location>
</feature>
<evidence type="ECO:0000313" key="7">
    <source>
        <dbReference type="Proteomes" id="UP001054837"/>
    </source>
</evidence>
<name>A0AAV4TX28_9ARAC</name>
<dbReference type="GO" id="GO:0005783">
    <property type="term" value="C:endoplasmic reticulum"/>
    <property type="evidence" value="ECO:0007669"/>
    <property type="project" value="TreeGrafter"/>
</dbReference>
<proteinExistence type="predicted"/>
<protein>
    <submittedName>
        <fullName evidence="6">Protein O-mannosyl-transferase TMTC3</fullName>
    </submittedName>
</protein>
<feature type="transmembrane region" description="Helical" evidence="4">
    <location>
        <begin position="46"/>
        <end position="63"/>
    </location>
</feature>
<keyword evidence="1" id="KW-0677">Repeat</keyword>
<keyword evidence="4" id="KW-0812">Transmembrane</keyword>
<organism evidence="6 7">
    <name type="scientific">Caerostris darwini</name>
    <dbReference type="NCBI Taxonomy" id="1538125"/>
    <lineage>
        <taxon>Eukaryota</taxon>
        <taxon>Metazoa</taxon>
        <taxon>Ecdysozoa</taxon>
        <taxon>Arthropoda</taxon>
        <taxon>Chelicerata</taxon>
        <taxon>Arachnida</taxon>
        <taxon>Araneae</taxon>
        <taxon>Araneomorphae</taxon>
        <taxon>Entelegynae</taxon>
        <taxon>Araneoidea</taxon>
        <taxon>Araneidae</taxon>
        <taxon>Caerostris</taxon>
    </lineage>
</organism>
<feature type="domain" description="DUF1736" evidence="5">
    <location>
        <begin position="206"/>
        <end position="276"/>
    </location>
</feature>
<accession>A0AAV4TX28</accession>
<keyword evidence="7" id="KW-1185">Reference proteome</keyword>
<dbReference type="GO" id="GO:0035269">
    <property type="term" value="P:protein O-linked glycosylation via mannose"/>
    <property type="evidence" value="ECO:0007669"/>
    <property type="project" value="TreeGrafter"/>
</dbReference>
<keyword evidence="2" id="KW-0802">TPR repeat</keyword>
<feature type="transmembrane region" description="Helical" evidence="4">
    <location>
        <begin position="148"/>
        <end position="165"/>
    </location>
</feature>